<comment type="similarity">
    <text evidence="1">Belongs to the glycosyltransferase 28 family.</text>
</comment>
<dbReference type="PANTHER" id="PTHR48050:SF13">
    <property type="entry name" value="STEROL 3-BETA-GLUCOSYLTRANSFERASE UGT80A2"/>
    <property type="match status" value="1"/>
</dbReference>
<evidence type="ECO:0000256" key="3">
    <source>
        <dbReference type="ARBA" id="ARBA00022679"/>
    </source>
</evidence>
<gene>
    <name evidence="7" type="ORF">JOF56_010162</name>
</gene>
<accession>A0ABS4TZD5</accession>
<dbReference type="InterPro" id="IPR030953">
    <property type="entry name" value="Glycosyl_450act"/>
</dbReference>
<keyword evidence="4" id="KW-0045">Antibiotic biosynthesis</keyword>
<dbReference type="InterPro" id="IPR050426">
    <property type="entry name" value="Glycosyltransferase_28"/>
</dbReference>
<dbReference type="NCBIfam" id="TIGR04516">
    <property type="entry name" value="glycosyl_450act"/>
    <property type="match status" value="1"/>
</dbReference>
<dbReference type="Pfam" id="PF06722">
    <property type="entry name" value="EryCIII-like_C"/>
    <property type="match status" value="1"/>
</dbReference>
<evidence type="ECO:0000256" key="2">
    <source>
        <dbReference type="ARBA" id="ARBA00022676"/>
    </source>
</evidence>
<dbReference type="EMBL" id="JAGINW010000001">
    <property type="protein sequence ID" value="MBP2329777.1"/>
    <property type="molecule type" value="Genomic_DNA"/>
</dbReference>
<dbReference type="PANTHER" id="PTHR48050">
    <property type="entry name" value="STEROL 3-BETA-GLUCOSYLTRANSFERASE"/>
    <property type="match status" value="1"/>
</dbReference>
<reference evidence="7 8" key="1">
    <citation type="submission" date="2021-03" db="EMBL/GenBank/DDBJ databases">
        <title>Sequencing the genomes of 1000 actinobacteria strains.</title>
        <authorList>
            <person name="Klenk H.-P."/>
        </authorList>
    </citation>
    <scope>NUCLEOTIDE SEQUENCE [LARGE SCALE GENOMIC DNA]</scope>
    <source>
        <strain evidence="7 8">DSM 46670</strain>
    </source>
</reference>
<sequence length="419" mass="45248">MRVLFTTIPEPTVFRSMVPLAWALRTAGHEVCVAAQPRLTEVITRAGLTAVPVGTDRDIWQSFEAHPAELASLRTALLEPYDAAVQPDVTWEYLKAGYDYHVTWWHKMDAFPVISDLVSFARHWKPDLVIWEPTSYAGAIAAKATGAAHARLLWGLDVFGVTRDHYLRLKAKQRRHARGDALADWLGHQAGRFGAEFTEDMTCGQFTIDPLPGSLRTPAALRHVPMRYMSYEDNAVAPAWLSATPARPRVALSLEGAGIEAFGGYPVKPAEILDALCDLDIDIIATGLGDLPSRLPDNTTAAPPVPLSTLVPTCAAVVHHPSPAGLAVTASHGVPQLILPVYADEPPLGGRIAEQGAGMQLHSSQATGQSIRDALLHLLKDPAFGRQAARLSQEMLAMPTPREVAGHLNGLTAELRAGV</sequence>
<organism evidence="7 8">
    <name type="scientific">Kibdelosporangium banguiense</name>
    <dbReference type="NCBI Taxonomy" id="1365924"/>
    <lineage>
        <taxon>Bacteria</taxon>
        <taxon>Bacillati</taxon>
        <taxon>Actinomycetota</taxon>
        <taxon>Actinomycetes</taxon>
        <taxon>Pseudonocardiales</taxon>
        <taxon>Pseudonocardiaceae</taxon>
        <taxon>Kibdelosporangium</taxon>
    </lineage>
</organism>
<feature type="domain" description="Erythromycin biosynthesis protein CIII-like C-terminal" evidence="5">
    <location>
        <begin position="271"/>
        <end position="409"/>
    </location>
</feature>
<dbReference type="Pfam" id="PF21036">
    <property type="entry name" value="EryCIII-like_N"/>
    <property type="match status" value="1"/>
</dbReference>
<evidence type="ECO:0000313" key="7">
    <source>
        <dbReference type="EMBL" id="MBP2329777.1"/>
    </source>
</evidence>
<dbReference type="RefSeq" id="WP_209646482.1">
    <property type="nucleotide sequence ID" value="NZ_JAGINW010000001.1"/>
</dbReference>
<dbReference type="InterPro" id="IPR010610">
    <property type="entry name" value="EryCIII-like_C"/>
</dbReference>
<protein>
    <submittedName>
        <fullName evidence="7">Glycosyltransferase (Activator-dependent family)</fullName>
    </submittedName>
</protein>
<evidence type="ECO:0000313" key="8">
    <source>
        <dbReference type="Proteomes" id="UP001519332"/>
    </source>
</evidence>
<name>A0ABS4TZD5_9PSEU</name>
<keyword evidence="3" id="KW-0808">Transferase</keyword>
<feature type="domain" description="Erythromycin biosynthesis protein CIII-like N-terminal" evidence="6">
    <location>
        <begin position="22"/>
        <end position="254"/>
    </location>
</feature>
<dbReference type="SUPFAM" id="SSF53756">
    <property type="entry name" value="UDP-Glycosyltransferase/glycogen phosphorylase"/>
    <property type="match status" value="1"/>
</dbReference>
<keyword evidence="8" id="KW-1185">Reference proteome</keyword>
<comment type="caution">
    <text evidence="7">The sequence shown here is derived from an EMBL/GenBank/DDBJ whole genome shotgun (WGS) entry which is preliminary data.</text>
</comment>
<evidence type="ECO:0000259" key="6">
    <source>
        <dbReference type="Pfam" id="PF21036"/>
    </source>
</evidence>
<evidence type="ECO:0000256" key="4">
    <source>
        <dbReference type="ARBA" id="ARBA00023194"/>
    </source>
</evidence>
<dbReference type="Gene3D" id="3.40.50.2000">
    <property type="entry name" value="Glycogen Phosphorylase B"/>
    <property type="match status" value="2"/>
</dbReference>
<keyword evidence="2" id="KW-0328">Glycosyltransferase</keyword>
<dbReference type="InterPro" id="IPR002213">
    <property type="entry name" value="UDP_glucos_trans"/>
</dbReference>
<dbReference type="Proteomes" id="UP001519332">
    <property type="component" value="Unassembled WGS sequence"/>
</dbReference>
<dbReference type="CDD" id="cd03784">
    <property type="entry name" value="GT1_Gtf-like"/>
    <property type="match status" value="1"/>
</dbReference>
<proteinExistence type="inferred from homology"/>
<evidence type="ECO:0000256" key="1">
    <source>
        <dbReference type="ARBA" id="ARBA00006962"/>
    </source>
</evidence>
<dbReference type="InterPro" id="IPR048284">
    <property type="entry name" value="EryCIII-like_N"/>
</dbReference>
<evidence type="ECO:0000259" key="5">
    <source>
        <dbReference type="Pfam" id="PF06722"/>
    </source>
</evidence>